<sequence>TTEAVSSSFGLLGMMENSSTAPETMDHYWEDDMAKFLYAVPSTIFMIIGTIGNVLSFIIYSQKSMRKSVTSVYFRVLAISDTVVLFSGGLVFFIYGAFGEDIRLLSEASCKFWIPLLRISCYHSCWILVFIALDRFIGVMMPH</sequence>
<proteinExistence type="evidence at transcript level"/>
<dbReference type="PRINTS" id="PR00237">
    <property type="entry name" value="GPCRRHODOPSN"/>
</dbReference>
<dbReference type="AlphaFoldDB" id="A4VAZ9"/>
<feature type="transmembrane region" description="Helical" evidence="5">
    <location>
        <begin position="72"/>
        <end position="97"/>
    </location>
</feature>
<feature type="non-terminal residue" evidence="7">
    <location>
        <position position="143"/>
    </location>
</feature>
<reference evidence="7" key="1">
    <citation type="submission" date="2007-04" db="EMBL/GenBank/DDBJ databases">
        <title>Analysis of the immune-related transcriptome of an bilaterian model, the marine annelid Platynereis dumerilii.</title>
        <authorList>
            <person name="Altincicek B."/>
            <person name="Vilcinskas A."/>
        </authorList>
    </citation>
    <scope>NUCLEOTIDE SEQUENCE</scope>
    <source>
        <strain evidence="7">Hauenschild</strain>
        <tissue evidence="7">Whole animal</tissue>
    </source>
</reference>
<dbReference type="InterPro" id="IPR000276">
    <property type="entry name" value="GPCR_Rhodpsn"/>
</dbReference>
<dbReference type="PANTHER" id="PTHR46641">
    <property type="entry name" value="FMRFAMIDE RECEPTOR-RELATED"/>
    <property type="match status" value="1"/>
</dbReference>
<dbReference type="PANTHER" id="PTHR46641:SF25">
    <property type="entry name" value="CNMAMIDE RECEPTOR-RELATED"/>
    <property type="match status" value="1"/>
</dbReference>
<dbReference type="InterPro" id="IPR017452">
    <property type="entry name" value="GPCR_Rhodpsn_7TM"/>
</dbReference>
<evidence type="ECO:0000259" key="6">
    <source>
        <dbReference type="PROSITE" id="PS50262"/>
    </source>
</evidence>
<keyword evidence="3 5" id="KW-1133">Transmembrane helix</keyword>
<name>A4VAZ9_PLADU</name>
<dbReference type="Pfam" id="PF00001">
    <property type="entry name" value="7tm_1"/>
    <property type="match status" value="1"/>
</dbReference>
<keyword evidence="2 5" id="KW-0812">Transmembrane</keyword>
<dbReference type="GO" id="GO:0016020">
    <property type="term" value="C:membrane"/>
    <property type="evidence" value="ECO:0007669"/>
    <property type="project" value="UniProtKB-SubCell"/>
</dbReference>
<comment type="subcellular location">
    <subcellularLocation>
        <location evidence="1">Membrane</location>
    </subcellularLocation>
</comment>
<dbReference type="EMBL" id="AM697682">
    <property type="protein sequence ID" value="CAM91770.1"/>
    <property type="molecule type" value="mRNA"/>
</dbReference>
<dbReference type="InterPro" id="IPR052954">
    <property type="entry name" value="GPCR-Ligand_Int"/>
</dbReference>
<feature type="transmembrane region" description="Helical" evidence="5">
    <location>
        <begin position="112"/>
        <end position="133"/>
    </location>
</feature>
<keyword evidence="4 5" id="KW-0472">Membrane</keyword>
<feature type="transmembrane region" description="Helical" evidence="5">
    <location>
        <begin position="36"/>
        <end position="60"/>
    </location>
</feature>
<evidence type="ECO:0000313" key="7">
    <source>
        <dbReference type="EMBL" id="CAM91770.1"/>
    </source>
</evidence>
<dbReference type="PROSITE" id="PS50262">
    <property type="entry name" value="G_PROTEIN_RECEP_F1_2"/>
    <property type="match status" value="1"/>
</dbReference>
<feature type="non-terminal residue" evidence="7">
    <location>
        <position position="1"/>
    </location>
</feature>
<evidence type="ECO:0000256" key="3">
    <source>
        <dbReference type="ARBA" id="ARBA00022989"/>
    </source>
</evidence>
<evidence type="ECO:0000256" key="1">
    <source>
        <dbReference type="ARBA" id="ARBA00004370"/>
    </source>
</evidence>
<evidence type="ECO:0000256" key="5">
    <source>
        <dbReference type="SAM" id="Phobius"/>
    </source>
</evidence>
<dbReference type="Gene3D" id="1.20.1070.10">
    <property type="entry name" value="Rhodopsin 7-helix transmembrane proteins"/>
    <property type="match status" value="1"/>
</dbReference>
<feature type="domain" description="G-protein coupled receptors family 1 profile" evidence="6">
    <location>
        <begin position="52"/>
        <end position="143"/>
    </location>
</feature>
<protein>
    <recommendedName>
        <fullName evidence="6">G-protein coupled receptors family 1 profile domain-containing protein</fullName>
    </recommendedName>
</protein>
<evidence type="ECO:0000256" key="4">
    <source>
        <dbReference type="ARBA" id="ARBA00023136"/>
    </source>
</evidence>
<accession>A4VAZ9</accession>
<evidence type="ECO:0000256" key="2">
    <source>
        <dbReference type="ARBA" id="ARBA00022692"/>
    </source>
</evidence>
<dbReference type="GO" id="GO:0004930">
    <property type="term" value="F:G protein-coupled receptor activity"/>
    <property type="evidence" value="ECO:0007669"/>
    <property type="project" value="InterPro"/>
</dbReference>
<dbReference type="SUPFAM" id="SSF81321">
    <property type="entry name" value="Family A G protein-coupled receptor-like"/>
    <property type="match status" value="1"/>
</dbReference>
<organism evidence="7">
    <name type="scientific">Platynereis dumerilii</name>
    <name type="common">Dumeril's clam worm</name>
    <dbReference type="NCBI Taxonomy" id="6359"/>
    <lineage>
        <taxon>Eukaryota</taxon>
        <taxon>Metazoa</taxon>
        <taxon>Spiralia</taxon>
        <taxon>Lophotrochozoa</taxon>
        <taxon>Annelida</taxon>
        <taxon>Polychaeta</taxon>
        <taxon>Errantia</taxon>
        <taxon>Phyllodocida</taxon>
        <taxon>Nereididae</taxon>
        <taxon>Platynereis</taxon>
    </lineage>
</organism>